<comment type="function">
    <text evidence="2">CRISPR (clustered regularly interspaced short palindromic repeat) is an adaptive immune system that provides protection against mobile genetic elements (viruses, transposable elements and conjugative plasmids). CRISPR clusters contain spacers, sequences complementary to antecedent mobile elements, and target invading nucleic acids. CRISPR clusters are transcribed and processed into CRISPR RNA (crRNA).</text>
</comment>
<dbReference type="InterPro" id="IPR010155">
    <property type="entry name" value="CRISPR-assoc_prot_Cas5d"/>
</dbReference>
<organism evidence="3 4">
    <name type="scientific">Streptomyces lavenduligriseus</name>
    <dbReference type="NCBI Taxonomy" id="67315"/>
    <lineage>
        <taxon>Bacteria</taxon>
        <taxon>Bacillati</taxon>
        <taxon>Actinomycetota</taxon>
        <taxon>Actinomycetes</taxon>
        <taxon>Kitasatosporales</taxon>
        <taxon>Streptomycetaceae</taxon>
        <taxon>Streptomyces</taxon>
    </lineage>
</organism>
<sequence length="257" mass="29235">MVASRPRKQREERADRPLHVQVEAWGPLACFTRPELKVERVSYPTMTPSAARGLLEAIFWKPEMTYRVERIEQLKPVRWTRFRRNEVNNSIVTRHAYESLRANTGYRYDTAEDRGQRVTVALSDVAYRIHATIRATDRCTAPLPKYRDQFDRRLARGACYEQPHFGCREFAAFFGPRGSAEEAGAVTVADQAGIPPIDELGLMLHHIEYLPKGKERYHWFRASLEHGVLHVPDRPLAPAEVNGMPGAEGRASAEGVA</sequence>
<keyword evidence="2" id="KW-0378">Hydrolase</keyword>
<dbReference type="RefSeq" id="WP_249460149.1">
    <property type="nucleotide sequence ID" value="NZ_JAMCCK010000021.1"/>
</dbReference>
<dbReference type="PIRSF" id="PIRSF029950">
    <property type="entry name" value="Cas_CT1134"/>
    <property type="match status" value="1"/>
</dbReference>
<keyword evidence="2" id="KW-0540">Nuclease</keyword>
<dbReference type="EC" id="3.1.-.-" evidence="2"/>
<dbReference type="InterPro" id="IPR021124">
    <property type="entry name" value="CRISPR-assoc_prot_Cas5"/>
</dbReference>
<keyword evidence="2" id="KW-0255">Endonuclease</keyword>
<reference evidence="3 4" key="1">
    <citation type="submission" date="2022-05" db="EMBL/GenBank/DDBJ databases">
        <title>Genome Resource of Streptomyces lavenduligriseus GA1-1, a Strain with Broad-Spectrum Antifungal Activity against Phytopathogenic Fungi.</title>
        <authorList>
            <person name="Qi D."/>
        </authorList>
    </citation>
    <scope>NUCLEOTIDE SEQUENCE [LARGE SCALE GENOMIC DNA]</scope>
    <source>
        <strain evidence="3 4">GA1-1</strain>
    </source>
</reference>
<keyword evidence="2" id="KW-0694">RNA-binding</keyword>
<dbReference type="Gene3D" id="3.30.70.2660">
    <property type="match status" value="1"/>
</dbReference>
<keyword evidence="1 2" id="KW-0051">Antiviral defense</keyword>
<protein>
    <recommendedName>
        <fullName evidence="2">pre-crRNA processing endonuclease</fullName>
        <ecNumber evidence="2">3.1.-.-</ecNumber>
    </recommendedName>
</protein>
<keyword evidence="4" id="KW-1185">Reference proteome</keyword>
<comment type="caution">
    <text evidence="3">The sequence shown here is derived from an EMBL/GenBank/DDBJ whole genome shotgun (WGS) entry which is preliminary data.</text>
</comment>
<dbReference type="Proteomes" id="UP001202052">
    <property type="component" value="Unassembled WGS sequence"/>
</dbReference>
<dbReference type="NCBIfam" id="TIGR02593">
    <property type="entry name" value="CRISPR_cas5"/>
    <property type="match status" value="1"/>
</dbReference>
<proteinExistence type="inferred from homology"/>
<accession>A0ABT0NUE3</accession>
<name>A0ABT0NUE3_9ACTN</name>
<dbReference type="NCBIfam" id="TIGR01876">
    <property type="entry name" value="cas_Cas5d"/>
    <property type="match status" value="1"/>
</dbReference>
<evidence type="ECO:0000256" key="1">
    <source>
        <dbReference type="ARBA" id="ARBA00023118"/>
    </source>
</evidence>
<gene>
    <name evidence="3" type="primary">cas5c</name>
    <name evidence="3" type="ORF">M4438_14770</name>
</gene>
<evidence type="ECO:0000313" key="3">
    <source>
        <dbReference type="EMBL" id="MCL3994766.1"/>
    </source>
</evidence>
<comment type="similarity">
    <text evidence="2">Belongs to the CRISPR-associated protein Cas5 family. Subtype I-C/Dvulg subfamily.</text>
</comment>
<evidence type="ECO:0000256" key="2">
    <source>
        <dbReference type="PIRNR" id="PIRNR029950"/>
    </source>
</evidence>
<dbReference type="InterPro" id="IPR013422">
    <property type="entry name" value="CRISPR-assoc_prot_Cas5_N"/>
</dbReference>
<dbReference type="Pfam" id="PF09704">
    <property type="entry name" value="Cas_Cas5d"/>
    <property type="match status" value="1"/>
</dbReference>
<dbReference type="EMBL" id="JAMCCK010000021">
    <property type="protein sequence ID" value="MCL3994766.1"/>
    <property type="molecule type" value="Genomic_DNA"/>
</dbReference>
<evidence type="ECO:0000313" key="4">
    <source>
        <dbReference type="Proteomes" id="UP001202052"/>
    </source>
</evidence>